<organism evidence="2">
    <name type="scientific">Hexamita inflata</name>
    <dbReference type="NCBI Taxonomy" id="28002"/>
    <lineage>
        <taxon>Eukaryota</taxon>
        <taxon>Metamonada</taxon>
        <taxon>Diplomonadida</taxon>
        <taxon>Hexamitidae</taxon>
        <taxon>Hexamitinae</taxon>
        <taxon>Hexamita</taxon>
    </lineage>
</organism>
<accession>A0AA86QPS5</accession>
<evidence type="ECO:0000313" key="3">
    <source>
        <dbReference type="EMBL" id="CAL6103952.1"/>
    </source>
</evidence>
<name>A0AA86QPS5_9EUKA</name>
<keyword evidence="1" id="KW-0472">Membrane</keyword>
<feature type="transmembrane region" description="Helical" evidence="1">
    <location>
        <begin position="32"/>
        <end position="54"/>
    </location>
</feature>
<reference evidence="3 4" key="2">
    <citation type="submission" date="2024-07" db="EMBL/GenBank/DDBJ databases">
        <authorList>
            <person name="Akdeniz Z."/>
        </authorList>
    </citation>
    <scope>NUCLEOTIDE SEQUENCE [LARGE SCALE GENOMIC DNA]</scope>
</reference>
<keyword evidence="4" id="KW-1185">Reference proteome</keyword>
<comment type="caution">
    <text evidence="2">The sequence shown here is derived from an EMBL/GenBank/DDBJ whole genome shotgun (WGS) entry which is preliminary data.</text>
</comment>
<dbReference type="Proteomes" id="UP001642409">
    <property type="component" value="Unassembled WGS sequence"/>
</dbReference>
<protein>
    <submittedName>
        <fullName evidence="3">Hypothetical_protein</fullName>
    </submittedName>
</protein>
<proteinExistence type="predicted"/>
<reference evidence="2" key="1">
    <citation type="submission" date="2023-06" db="EMBL/GenBank/DDBJ databases">
        <authorList>
            <person name="Kurt Z."/>
        </authorList>
    </citation>
    <scope>NUCLEOTIDE SEQUENCE</scope>
</reference>
<gene>
    <name evidence="2" type="ORF">HINF_LOCUS43390</name>
    <name evidence="3" type="ORF">HINF_LOCUS72439</name>
</gene>
<sequence length="106" mass="12043">MSSISIVTARAMSPLYISGRSSSVRFSHCSRVFIKLTYVVLNTLFRVLIAILSIKLPPNMFTSNLASLQTKQLSLFPLEKSKSNNWYLFPFKYCSKYSGTPSSFTW</sequence>
<evidence type="ECO:0000313" key="2">
    <source>
        <dbReference type="EMBL" id="CAI9955745.1"/>
    </source>
</evidence>
<keyword evidence="1" id="KW-0812">Transmembrane</keyword>
<evidence type="ECO:0000313" key="4">
    <source>
        <dbReference type="Proteomes" id="UP001642409"/>
    </source>
</evidence>
<dbReference type="EMBL" id="CATOUU010000866">
    <property type="protein sequence ID" value="CAI9955745.1"/>
    <property type="molecule type" value="Genomic_DNA"/>
</dbReference>
<evidence type="ECO:0000256" key="1">
    <source>
        <dbReference type="SAM" id="Phobius"/>
    </source>
</evidence>
<dbReference type="AlphaFoldDB" id="A0AA86QPS5"/>
<dbReference type="EMBL" id="CAXDID020000574">
    <property type="protein sequence ID" value="CAL6103952.1"/>
    <property type="molecule type" value="Genomic_DNA"/>
</dbReference>
<keyword evidence="1" id="KW-1133">Transmembrane helix</keyword>